<evidence type="ECO:0000256" key="2">
    <source>
        <dbReference type="ARBA" id="ARBA00022692"/>
    </source>
</evidence>
<dbReference type="Proteomes" id="UP001178461">
    <property type="component" value="Chromosome W"/>
</dbReference>
<dbReference type="EMBL" id="OX395145">
    <property type="protein sequence ID" value="CAI5799372.1"/>
    <property type="molecule type" value="Genomic_DNA"/>
</dbReference>
<organism evidence="9 10">
    <name type="scientific">Podarcis lilfordi</name>
    <name type="common">Lilford's wall lizard</name>
    <dbReference type="NCBI Taxonomy" id="74358"/>
    <lineage>
        <taxon>Eukaryota</taxon>
        <taxon>Metazoa</taxon>
        <taxon>Chordata</taxon>
        <taxon>Craniata</taxon>
        <taxon>Vertebrata</taxon>
        <taxon>Euteleostomi</taxon>
        <taxon>Lepidosauria</taxon>
        <taxon>Squamata</taxon>
        <taxon>Bifurcata</taxon>
        <taxon>Unidentata</taxon>
        <taxon>Episquamata</taxon>
        <taxon>Laterata</taxon>
        <taxon>Lacertibaenia</taxon>
        <taxon>Lacertidae</taxon>
        <taxon>Podarcis</taxon>
    </lineage>
</organism>
<dbReference type="InterPro" id="IPR055288">
    <property type="entry name" value="NALCN_aux_factor_1/2"/>
</dbReference>
<keyword evidence="3 8" id="KW-1133">Transmembrane helix</keyword>
<keyword evidence="5" id="KW-0325">Glycoprotein</keyword>
<dbReference type="PANTHER" id="PTHR15819:SF8">
    <property type="entry name" value="NALCN CHANNEL AUXILIARY FACTOR 2"/>
    <property type="match status" value="1"/>
</dbReference>
<feature type="transmembrane region" description="Helical" evidence="8">
    <location>
        <begin position="34"/>
        <end position="59"/>
    </location>
</feature>
<evidence type="ECO:0000256" key="1">
    <source>
        <dbReference type="ARBA" id="ARBA00004141"/>
    </source>
</evidence>
<keyword evidence="10" id="KW-1185">Reference proteome</keyword>
<evidence type="ECO:0000256" key="3">
    <source>
        <dbReference type="ARBA" id="ARBA00022989"/>
    </source>
</evidence>
<comment type="subcellular location">
    <subcellularLocation>
        <location evidence="1">Membrane</location>
        <topology evidence="1">Multi-pass membrane protein</topology>
    </subcellularLocation>
</comment>
<evidence type="ECO:0000256" key="5">
    <source>
        <dbReference type="ARBA" id="ARBA00023180"/>
    </source>
</evidence>
<keyword evidence="4 8" id="KW-0472">Membrane</keyword>
<dbReference type="AlphaFoldDB" id="A0AA35PWG6"/>
<keyword evidence="2 8" id="KW-0812">Transmembrane</keyword>
<evidence type="ECO:0000313" key="10">
    <source>
        <dbReference type="Proteomes" id="UP001178461"/>
    </source>
</evidence>
<gene>
    <name evidence="9" type="ORF">PODLI_1B037168</name>
</gene>
<dbReference type="GO" id="GO:0098703">
    <property type="term" value="P:calcium ion import across plasma membrane"/>
    <property type="evidence" value="ECO:0007669"/>
    <property type="project" value="TreeGrafter"/>
</dbReference>
<evidence type="ECO:0000256" key="4">
    <source>
        <dbReference type="ARBA" id="ARBA00023136"/>
    </source>
</evidence>
<accession>A0AA35PWG6</accession>
<proteinExistence type="inferred from homology"/>
<evidence type="ECO:0008006" key="11">
    <source>
        <dbReference type="Google" id="ProtNLM"/>
    </source>
</evidence>
<evidence type="ECO:0000256" key="6">
    <source>
        <dbReference type="ARBA" id="ARBA00029445"/>
    </source>
</evidence>
<dbReference type="GO" id="GO:0015275">
    <property type="term" value="F:stretch-activated, monoatomic cation-selective, calcium channel activity"/>
    <property type="evidence" value="ECO:0007669"/>
    <property type="project" value="TreeGrafter"/>
</dbReference>
<evidence type="ECO:0000256" key="7">
    <source>
        <dbReference type="SAM" id="MobiDB-lite"/>
    </source>
</evidence>
<protein>
    <recommendedName>
        <fullName evidence="11">Family with sequence similarity 155 member B</fullName>
    </recommendedName>
</protein>
<name>A0AA35PWG6_9SAUR</name>
<dbReference type="PANTHER" id="PTHR15819">
    <property type="entry name" value="TRANSMEMBRANE PROTEIN FAM155"/>
    <property type="match status" value="1"/>
</dbReference>
<evidence type="ECO:0000256" key="8">
    <source>
        <dbReference type="SAM" id="Phobius"/>
    </source>
</evidence>
<feature type="region of interest" description="Disordered" evidence="7">
    <location>
        <begin position="1"/>
        <end position="25"/>
    </location>
</feature>
<evidence type="ECO:0000313" key="9">
    <source>
        <dbReference type="EMBL" id="CAI5799372.1"/>
    </source>
</evidence>
<comment type="similarity">
    <text evidence="6">Belongs to the NALF family.</text>
</comment>
<dbReference type="GO" id="GO:0005886">
    <property type="term" value="C:plasma membrane"/>
    <property type="evidence" value="ECO:0007669"/>
    <property type="project" value="TreeGrafter"/>
</dbReference>
<reference evidence="9" key="1">
    <citation type="submission" date="2022-12" db="EMBL/GenBank/DDBJ databases">
        <authorList>
            <person name="Alioto T."/>
            <person name="Alioto T."/>
            <person name="Gomez Garrido J."/>
        </authorList>
    </citation>
    <scope>NUCLEOTIDE SEQUENCE</scope>
</reference>
<sequence length="536" mass="59279">MTSGTAFQSRRPRASSSPPDKPCADSERAQKWRLLLALFLFFTVLVSDSLWLCAVAAGAQLGAQYRSVSWPEVAVMGSDDGQAPTARPCLDLSSACSPRHLLQGPPGVAFPAARVEASPSQLAFLERHFRVLRLQFCEAYTVWDLLLGMDDPESLDCSLRSLLADVAAGGARRGEACSGCLEAYQRLDQHAQEKYYEFEELLEKYLQAKDYSVCSCLRDCKCLWRDDFVNPWVGKIHAKLLSIGISPADSLKMNLRSAKRLIEQRLADIENQHNLAGAVYKAWLCSEYFNVTQLQCQHRIPCKQYCLEVQTRCPFVLPDNDELIYGGLPGFICTGLLESNLPEQEAKCCDMLWDSCNHHPDDSCNTSAKSIESESFHDQLRDIPHHHHHVHQQRQQHYNLYYHHTQYQHQHHPSLLPVSAGSHLSSGKIRFCVLVLMLLHTMVSFSSVPSSTGLSLGALPAMDETLTRDGGPSFAMQGKGNCQLFFTSGGKGAGCINALPPVAGGDTGLGVMHTDPPPCRPPSHPPEHLITGTALR</sequence>